<gene>
    <name evidence="3" type="ORF">LIER_40138</name>
</gene>
<feature type="region of interest" description="Disordered" evidence="1">
    <location>
        <begin position="88"/>
        <end position="148"/>
    </location>
</feature>
<dbReference type="GO" id="GO:0009055">
    <property type="term" value="F:electron transfer activity"/>
    <property type="evidence" value="ECO:0007669"/>
    <property type="project" value="InterPro"/>
</dbReference>
<dbReference type="SUPFAM" id="SSF49503">
    <property type="entry name" value="Cupredoxins"/>
    <property type="match status" value="1"/>
</dbReference>
<evidence type="ECO:0000256" key="1">
    <source>
        <dbReference type="SAM" id="MobiDB-lite"/>
    </source>
</evidence>
<protein>
    <recommendedName>
        <fullName evidence="2">Phytocyanin domain-containing protein</fullName>
    </recommendedName>
</protein>
<dbReference type="PROSITE" id="PS51485">
    <property type="entry name" value="PHYTOCYANIN"/>
    <property type="match status" value="1"/>
</dbReference>
<keyword evidence="4" id="KW-1185">Reference proteome</keyword>
<dbReference type="InterPro" id="IPR039391">
    <property type="entry name" value="Phytocyanin-like"/>
</dbReference>
<organism evidence="3 4">
    <name type="scientific">Lithospermum erythrorhizon</name>
    <name type="common">Purple gromwell</name>
    <name type="synonym">Lithospermum officinale var. erythrorhizon</name>
    <dbReference type="NCBI Taxonomy" id="34254"/>
    <lineage>
        <taxon>Eukaryota</taxon>
        <taxon>Viridiplantae</taxon>
        <taxon>Streptophyta</taxon>
        <taxon>Embryophyta</taxon>
        <taxon>Tracheophyta</taxon>
        <taxon>Spermatophyta</taxon>
        <taxon>Magnoliopsida</taxon>
        <taxon>eudicotyledons</taxon>
        <taxon>Gunneridae</taxon>
        <taxon>Pentapetalae</taxon>
        <taxon>asterids</taxon>
        <taxon>lamiids</taxon>
        <taxon>Boraginales</taxon>
        <taxon>Boraginaceae</taxon>
        <taxon>Boraginoideae</taxon>
        <taxon>Lithospermeae</taxon>
        <taxon>Lithospermum</taxon>
    </lineage>
</organism>
<dbReference type="PANTHER" id="PTHR33021:SF253">
    <property type="entry name" value="EARLY NODULIN-LIKE PROTEIN 9"/>
    <property type="match status" value="1"/>
</dbReference>
<dbReference type="AlphaFoldDB" id="A0AAV3QU86"/>
<feature type="domain" description="Phytocyanin" evidence="2">
    <location>
        <begin position="1"/>
        <end position="87"/>
    </location>
</feature>
<dbReference type="InterPro" id="IPR008972">
    <property type="entry name" value="Cupredoxin"/>
</dbReference>
<dbReference type="Pfam" id="PF02298">
    <property type="entry name" value="Cu_bind_like"/>
    <property type="match status" value="1"/>
</dbReference>
<dbReference type="Gene3D" id="2.60.40.420">
    <property type="entry name" value="Cupredoxins - blue copper proteins"/>
    <property type="match status" value="1"/>
</dbReference>
<accession>A0AAV3QU86</accession>
<evidence type="ECO:0000259" key="2">
    <source>
        <dbReference type="PROSITE" id="PS51485"/>
    </source>
</evidence>
<comment type="caution">
    <text evidence="3">The sequence shown here is derived from an EMBL/GenBank/DDBJ whole genome shotgun (WGS) entry which is preliminary data.</text>
</comment>
<dbReference type="GO" id="GO:0005886">
    <property type="term" value="C:plasma membrane"/>
    <property type="evidence" value="ECO:0007669"/>
    <property type="project" value="TreeGrafter"/>
</dbReference>
<evidence type="ECO:0000313" key="4">
    <source>
        <dbReference type="Proteomes" id="UP001454036"/>
    </source>
</evidence>
<feature type="compositionally biased region" description="Low complexity" evidence="1">
    <location>
        <begin position="134"/>
        <end position="147"/>
    </location>
</feature>
<proteinExistence type="predicted"/>
<dbReference type="Proteomes" id="UP001454036">
    <property type="component" value="Unassembled WGS sequence"/>
</dbReference>
<sequence length="169" mass="17971">MSCELKRSLTSNNIAVLYAVFEYSADKDSVLYVKKDDYDNCNIDSPLEKYTDDHTVFQFNHSGPNYFISGVKENCQKNQKVHIVVLADRSGKGNVSSPPPAPSGEVPPSPAPVEQESPPPPPQGSVDINPTPAPSQESSPPSPSGASLIDMNVVGSIGAFIGSVILLVS</sequence>
<dbReference type="InterPro" id="IPR003245">
    <property type="entry name" value="Phytocyanin_dom"/>
</dbReference>
<dbReference type="PANTHER" id="PTHR33021">
    <property type="entry name" value="BLUE COPPER PROTEIN"/>
    <property type="match status" value="1"/>
</dbReference>
<evidence type="ECO:0000313" key="3">
    <source>
        <dbReference type="EMBL" id="GAA0166188.1"/>
    </source>
</evidence>
<reference evidence="3 4" key="1">
    <citation type="submission" date="2024-01" db="EMBL/GenBank/DDBJ databases">
        <title>The complete chloroplast genome sequence of Lithospermum erythrorhizon: insights into the phylogenetic relationship among Boraginaceae species and the maternal lineages of purple gromwells.</title>
        <authorList>
            <person name="Okada T."/>
            <person name="Watanabe K."/>
        </authorList>
    </citation>
    <scope>NUCLEOTIDE SEQUENCE [LARGE SCALE GENOMIC DNA]</scope>
</reference>
<dbReference type="EMBL" id="BAABME010022610">
    <property type="protein sequence ID" value="GAA0166188.1"/>
    <property type="molecule type" value="Genomic_DNA"/>
</dbReference>
<name>A0AAV3QU86_LITER</name>
<feature type="compositionally biased region" description="Pro residues" evidence="1">
    <location>
        <begin position="97"/>
        <end position="123"/>
    </location>
</feature>